<evidence type="ECO:0000313" key="1">
    <source>
        <dbReference type="EMBL" id="HIJ99900.1"/>
    </source>
</evidence>
<organism evidence="1 2">
    <name type="scientific">Candidatus Undinarchaeum marinum</name>
    <dbReference type="NCBI Taxonomy" id="2756141"/>
    <lineage>
        <taxon>Archaea</taxon>
        <taxon>Candidatus Undinarchaeota</taxon>
        <taxon>Candidatus Undinarchaeia</taxon>
        <taxon>Candidatus Undinarchaeales</taxon>
        <taxon>Candidatus Undinarchaeaceae</taxon>
        <taxon>Candidatus Undinarchaeum</taxon>
    </lineage>
</organism>
<reference evidence="1 2" key="1">
    <citation type="journal article" name="Nat. Commun.">
        <title>Undinarchaeota illuminate DPANN phylogeny and the impact of gene transfer on archaeal evolution.</title>
        <authorList>
            <person name="Dombrowski N."/>
            <person name="Williams T.A."/>
            <person name="Sun J."/>
            <person name="Woodcroft B.J."/>
            <person name="Lee J.H."/>
            <person name="Minh B.Q."/>
            <person name="Rinke C."/>
            <person name="Spang A."/>
        </authorList>
    </citation>
    <scope>NUCLEOTIDE SEQUENCE [LARGE SCALE GENOMIC DNA]</scope>
    <source>
        <strain evidence="1">MAG_bin17</strain>
    </source>
</reference>
<dbReference type="EMBL" id="DVAD01000018">
    <property type="protein sequence ID" value="HIJ99900.1"/>
    <property type="molecule type" value="Genomic_DNA"/>
</dbReference>
<name>A0A832XHV3_9ARCH</name>
<protein>
    <recommendedName>
        <fullName evidence="3">Antitoxin</fullName>
    </recommendedName>
</protein>
<evidence type="ECO:0000313" key="2">
    <source>
        <dbReference type="Proteomes" id="UP000604391"/>
    </source>
</evidence>
<sequence>MIRKTIILEDEVYEALQKFRAEMLMVGKDISFNAAVNALLFNGIIEAQDMSRERWRELRGFQSAHDEFSEEIDKHIEQMLKRMKKIIGEF</sequence>
<comment type="caution">
    <text evidence="1">The sequence shown here is derived from an EMBL/GenBank/DDBJ whole genome shotgun (WGS) entry which is preliminary data.</text>
</comment>
<evidence type="ECO:0008006" key="3">
    <source>
        <dbReference type="Google" id="ProtNLM"/>
    </source>
</evidence>
<accession>A0A832XHV3</accession>
<dbReference type="Proteomes" id="UP000604391">
    <property type="component" value="Unassembled WGS sequence"/>
</dbReference>
<keyword evidence="2" id="KW-1185">Reference proteome</keyword>
<proteinExistence type="predicted"/>
<gene>
    <name evidence="1" type="ORF">H1011_03750</name>
</gene>
<dbReference type="AlphaFoldDB" id="A0A832XHV3"/>